<protein>
    <submittedName>
        <fullName evidence="3">Restriction endonuclease</fullName>
    </submittedName>
</protein>
<feature type="domain" description="Restriction system protein Mrr-like N-terminal" evidence="2">
    <location>
        <begin position="6"/>
        <end position="91"/>
    </location>
</feature>
<accession>A0A847SS59</accession>
<keyword evidence="3" id="KW-0540">Nuclease</keyword>
<keyword evidence="4" id="KW-1185">Reference proteome</keyword>
<evidence type="ECO:0000259" key="2">
    <source>
        <dbReference type="Pfam" id="PF14338"/>
    </source>
</evidence>
<dbReference type="AlphaFoldDB" id="A0A847SS59"/>
<evidence type="ECO:0000259" key="1">
    <source>
        <dbReference type="Pfam" id="PF04471"/>
    </source>
</evidence>
<dbReference type="Proteomes" id="UP000552864">
    <property type="component" value="Unassembled WGS sequence"/>
</dbReference>
<dbReference type="PANTHER" id="PTHR30015:SF7">
    <property type="entry name" value="TYPE IV METHYL-DIRECTED RESTRICTION ENZYME ECOKMRR"/>
    <property type="match status" value="1"/>
</dbReference>
<dbReference type="Pfam" id="PF04471">
    <property type="entry name" value="Mrr_cat"/>
    <property type="match status" value="1"/>
</dbReference>
<dbReference type="InterPro" id="IPR052906">
    <property type="entry name" value="Type_IV_Methyl-Rstrct_Enzyme"/>
</dbReference>
<keyword evidence="3" id="KW-0378">Hydrolase</keyword>
<sequence length="306" mass="34632">MMIPDFQTIMLPLLQILSDGNEYLLRDVINKICDQFHLTEEEKIELLPSGNQPIIDNRVGWARTYLKKAQLLENPRRGVLRINQAGRELLESKPSRIDVKFLKTLPGFKEWHESSSSKDDGITPVIEKVENETGKTPEELLEYSFVSIKEQLASELLEKIKSCPFSFFEVLVIDLLIKMGYGGSKREAGQVMGKSGDGGIDGLIKEDKLGLDTIYVQAKRWENTVPIHHVRDFAGSLLSKKAKKGIFITTSNYPASAKEFVSSIEPKVALIDGKELTELMIEYNIGVASKKMYEVKRLDTDYFEEV</sequence>
<dbReference type="InterPro" id="IPR011335">
    <property type="entry name" value="Restrct_endonuc-II-like"/>
</dbReference>
<dbReference type="GO" id="GO:0015666">
    <property type="term" value="F:restriction endodeoxyribonuclease activity"/>
    <property type="evidence" value="ECO:0007669"/>
    <property type="project" value="TreeGrafter"/>
</dbReference>
<dbReference type="Gene3D" id="3.40.1350.10">
    <property type="match status" value="1"/>
</dbReference>
<dbReference type="InterPro" id="IPR011856">
    <property type="entry name" value="tRNA_endonuc-like_dom_sf"/>
</dbReference>
<dbReference type="SUPFAM" id="SSF52980">
    <property type="entry name" value="Restriction endonuclease-like"/>
    <property type="match status" value="1"/>
</dbReference>
<gene>
    <name evidence="3" type="ORF">HGH91_16325</name>
</gene>
<dbReference type="GO" id="GO:0003677">
    <property type="term" value="F:DNA binding"/>
    <property type="evidence" value="ECO:0007669"/>
    <property type="project" value="InterPro"/>
</dbReference>
<reference evidence="3 4" key="1">
    <citation type="submission" date="2020-04" db="EMBL/GenBank/DDBJ databases">
        <authorList>
            <person name="Yin C."/>
        </authorList>
    </citation>
    <scope>NUCLEOTIDE SEQUENCE [LARGE SCALE GENOMIC DNA]</scope>
    <source>
        <strain evidence="3 4">Ak56</strain>
    </source>
</reference>
<name>A0A847SS59_9BACT</name>
<dbReference type="EMBL" id="JABAHZ010000003">
    <property type="protein sequence ID" value="NLR80199.1"/>
    <property type="molecule type" value="Genomic_DNA"/>
</dbReference>
<dbReference type="PANTHER" id="PTHR30015">
    <property type="entry name" value="MRR RESTRICTION SYSTEM PROTEIN"/>
    <property type="match status" value="1"/>
</dbReference>
<proteinExistence type="predicted"/>
<dbReference type="GO" id="GO:0009307">
    <property type="term" value="P:DNA restriction-modification system"/>
    <property type="evidence" value="ECO:0007669"/>
    <property type="project" value="InterPro"/>
</dbReference>
<keyword evidence="3" id="KW-0255">Endonuclease</keyword>
<evidence type="ECO:0000313" key="4">
    <source>
        <dbReference type="Proteomes" id="UP000552864"/>
    </source>
</evidence>
<dbReference type="Pfam" id="PF14338">
    <property type="entry name" value="Mrr_N"/>
    <property type="match status" value="1"/>
</dbReference>
<evidence type="ECO:0000313" key="3">
    <source>
        <dbReference type="EMBL" id="NLR80199.1"/>
    </source>
</evidence>
<comment type="caution">
    <text evidence="3">The sequence shown here is derived from an EMBL/GenBank/DDBJ whole genome shotgun (WGS) entry which is preliminary data.</text>
</comment>
<dbReference type="InterPro" id="IPR025745">
    <property type="entry name" value="Mrr-like_N_dom"/>
</dbReference>
<organism evidence="3 4">
    <name type="scientific">Chitinophaga eiseniae</name>
    <dbReference type="NCBI Taxonomy" id="634771"/>
    <lineage>
        <taxon>Bacteria</taxon>
        <taxon>Pseudomonadati</taxon>
        <taxon>Bacteroidota</taxon>
        <taxon>Chitinophagia</taxon>
        <taxon>Chitinophagales</taxon>
        <taxon>Chitinophagaceae</taxon>
        <taxon>Chitinophaga</taxon>
    </lineage>
</organism>
<feature type="domain" description="Restriction endonuclease type IV Mrr" evidence="1">
    <location>
        <begin position="164"/>
        <end position="280"/>
    </location>
</feature>
<dbReference type="InterPro" id="IPR007560">
    <property type="entry name" value="Restrct_endonuc_IV_Mrr"/>
</dbReference>